<protein>
    <submittedName>
        <fullName evidence="2">Uncharacterized protein</fullName>
    </submittedName>
</protein>
<dbReference type="EMBL" id="NIZW01000010">
    <property type="protein sequence ID" value="PHQ34684.1"/>
    <property type="molecule type" value="Genomic_DNA"/>
</dbReference>
<sequence>MGYKKARAHILHALKPRWRLDRQASAGGGVRTVSHASPSPSRMPERRRSNQ</sequence>
<comment type="caution">
    <text evidence="2">The sequence shown here is derived from an EMBL/GenBank/DDBJ whole genome shotgun (WGS) entry which is preliminary data.</text>
</comment>
<evidence type="ECO:0000256" key="1">
    <source>
        <dbReference type="SAM" id="MobiDB-lite"/>
    </source>
</evidence>
<dbReference type="AntiFam" id="ANF00276">
    <property type="entry name" value="Spurious ORF (formerly PSRT domain)"/>
</dbReference>
<evidence type="ECO:0000313" key="2">
    <source>
        <dbReference type="EMBL" id="PHQ34684.1"/>
    </source>
</evidence>
<accession>A0A2G1W6M5</accession>
<keyword evidence="3" id="KW-1185">Reference proteome</keyword>
<dbReference type="Proteomes" id="UP000225740">
    <property type="component" value="Unassembled WGS sequence"/>
</dbReference>
<gene>
    <name evidence="2" type="ORF">CEE69_14925</name>
</gene>
<name>A0A2G1W6M5_9BACT</name>
<feature type="region of interest" description="Disordered" evidence="1">
    <location>
        <begin position="19"/>
        <end position="51"/>
    </location>
</feature>
<reference evidence="2 3" key="1">
    <citation type="submission" date="2017-06" db="EMBL/GenBank/DDBJ databases">
        <title>Description of Rhodopirellula bahusiensis sp. nov.</title>
        <authorList>
            <person name="Kizina J."/>
            <person name="Harder J."/>
        </authorList>
    </citation>
    <scope>NUCLEOTIDE SEQUENCE [LARGE SCALE GENOMIC DNA]</scope>
    <source>
        <strain evidence="2 3">SWK21</strain>
    </source>
</reference>
<evidence type="ECO:0000313" key="3">
    <source>
        <dbReference type="Proteomes" id="UP000225740"/>
    </source>
</evidence>
<organism evidence="2 3">
    <name type="scientific">Rhodopirellula bahusiensis</name>
    <dbReference type="NCBI Taxonomy" id="2014065"/>
    <lineage>
        <taxon>Bacteria</taxon>
        <taxon>Pseudomonadati</taxon>
        <taxon>Planctomycetota</taxon>
        <taxon>Planctomycetia</taxon>
        <taxon>Pirellulales</taxon>
        <taxon>Pirellulaceae</taxon>
        <taxon>Rhodopirellula</taxon>
    </lineage>
</organism>
<proteinExistence type="predicted"/>
<dbReference type="AlphaFoldDB" id="A0A2G1W6M5"/>